<dbReference type="PANTHER" id="PTHR15177:SF2">
    <property type="entry name" value="G-PROTEIN COUPLED RECEPTOR 143"/>
    <property type="match status" value="1"/>
</dbReference>
<gene>
    <name evidence="2" type="ORF">CM83_74763</name>
</gene>
<dbReference type="PANTHER" id="PTHR15177">
    <property type="entry name" value="G-PROTEIN COUPLED RECEPTOR 143"/>
    <property type="match status" value="1"/>
</dbReference>
<dbReference type="GO" id="GO:0072544">
    <property type="term" value="F:L-DOPA binding"/>
    <property type="evidence" value="ECO:0007669"/>
    <property type="project" value="InterPro"/>
</dbReference>
<dbReference type="GO" id="GO:0032438">
    <property type="term" value="P:melanosome organization"/>
    <property type="evidence" value="ECO:0007669"/>
    <property type="project" value="TreeGrafter"/>
</dbReference>
<reference evidence="2" key="1">
    <citation type="journal article" date="2014" name="PLoS ONE">
        <title>Transcriptome-Based Identification of ABC Transporters in the Western Tarnished Plant Bug Lygus hesperus.</title>
        <authorList>
            <person name="Hull J.J."/>
            <person name="Chaney K."/>
            <person name="Geib S.M."/>
            <person name="Fabrick J.A."/>
            <person name="Brent C.S."/>
            <person name="Walsh D."/>
            <person name="Lavine L.C."/>
        </authorList>
    </citation>
    <scope>NUCLEOTIDE SEQUENCE</scope>
</reference>
<dbReference type="EMBL" id="GBHO01040115">
    <property type="protein sequence ID" value="JAG03489.1"/>
    <property type="molecule type" value="Transcribed_RNA"/>
</dbReference>
<feature type="transmembrane region" description="Helical" evidence="1">
    <location>
        <begin position="110"/>
        <end position="134"/>
    </location>
</feature>
<keyword evidence="1" id="KW-1133">Transmembrane helix</keyword>
<protein>
    <recommendedName>
        <fullName evidence="3">G-protein coupled receptor 143</fullName>
    </recommendedName>
</protein>
<feature type="transmembrane region" description="Helical" evidence="1">
    <location>
        <begin position="194"/>
        <end position="216"/>
    </location>
</feature>
<dbReference type="GO" id="GO:0035643">
    <property type="term" value="F:L-DOPA receptor activity"/>
    <property type="evidence" value="ECO:0007669"/>
    <property type="project" value="TreeGrafter"/>
</dbReference>
<name>A0A0A9W6Q1_LYGHE</name>
<feature type="transmembrane region" description="Helical" evidence="1">
    <location>
        <begin position="74"/>
        <end position="95"/>
    </location>
</feature>
<proteinExistence type="predicted"/>
<dbReference type="GO" id="GO:0072545">
    <property type="term" value="F:L-tyrosine binding"/>
    <property type="evidence" value="ECO:0007669"/>
    <property type="project" value="InterPro"/>
</dbReference>
<dbReference type="GO" id="GO:0005886">
    <property type="term" value="C:plasma membrane"/>
    <property type="evidence" value="ECO:0007669"/>
    <property type="project" value="TreeGrafter"/>
</dbReference>
<keyword evidence="1" id="KW-0812">Transmembrane</keyword>
<evidence type="ECO:0000256" key="1">
    <source>
        <dbReference type="SAM" id="Phobius"/>
    </source>
</evidence>
<organism evidence="2">
    <name type="scientific">Lygus hesperus</name>
    <name type="common">Western plant bug</name>
    <dbReference type="NCBI Taxonomy" id="30085"/>
    <lineage>
        <taxon>Eukaryota</taxon>
        <taxon>Metazoa</taxon>
        <taxon>Ecdysozoa</taxon>
        <taxon>Arthropoda</taxon>
        <taxon>Hexapoda</taxon>
        <taxon>Insecta</taxon>
        <taxon>Pterygota</taxon>
        <taxon>Neoptera</taxon>
        <taxon>Paraneoptera</taxon>
        <taxon>Hemiptera</taxon>
        <taxon>Heteroptera</taxon>
        <taxon>Panheteroptera</taxon>
        <taxon>Cimicomorpha</taxon>
        <taxon>Miridae</taxon>
        <taxon>Mirini</taxon>
        <taxon>Lygus</taxon>
    </lineage>
</organism>
<feature type="transmembrane region" description="Helical" evidence="1">
    <location>
        <begin position="279"/>
        <end position="298"/>
    </location>
</feature>
<sequence length="332" mass="37856">MSDPSIQTFCCHLPGRTNPSIAIMTEFNSYSFNIVCLVSSLLGCAGAIHQLLPREEGNASRRWFSLTSVRGRQIVKWLALADFMASLGVFMRSLFKLNDYYDSGADEDETVIICVVLAVWIQYFYVATWAWNLFYAIDTWLAIQKKAGCPKLYHMLAWTVPAGLSSIGLAILYYPNAECHNYGTDTAYTFLRLLPNFVITYAAICSVMFACPVLYFMTVREVDKLVTSCFSQVTKKERAVIQTVKLRFGLIILAFWICWLPNLVNGIIVWASWYDLPRIFVLVLWYTMAVLNPLQPLFDSIVYRRANMKIINPFSSSRPNERTPLVQSNINT</sequence>
<dbReference type="PRINTS" id="PR00965">
    <property type="entry name" value="OCULARALBNSM"/>
</dbReference>
<feature type="transmembrane region" description="Helical" evidence="1">
    <location>
        <begin position="248"/>
        <end position="273"/>
    </location>
</feature>
<feature type="transmembrane region" description="Helical" evidence="1">
    <location>
        <begin position="30"/>
        <end position="53"/>
    </location>
</feature>
<dbReference type="Pfam" id="PF02101">
    <property type="entry name" value="Ocular_alb"/>
    <property type="match status" value="1"/>
</dbReference>
<dbReference type="GO" id="GO:0035240">
    <property type="term" value="F:dopamine binding"/>
    <property type="evidence" value="ECO:0007669"/>
    <property type="project" value="InterPro"/>
</dbReference>
<feature type="transmembrane region" description="Helical" evidence="1">
    <location>
        <begin position="155"/>
        <end position="174"/>
    </location>
</feature>
<dbReference type="InterPro" id="IPR001414">
    <property type="entry name" value="GPR143"/>
</dbReference>
<dbReference type="GO" id="GO:0050848">
    <property type="term" value="P:regulation of calcium-mediated signaling"/>
    <property type="evidence" value="ECO:0007669"/>
    <property type="project" value="TreeGrafter"/>
</dbReference>
<dbReference type="AlphaFoldDB" id="A0A0A9W6Q1"/>
<evidence type="ECO:0008006" key="3">
    <source>
        <dbReference type="Google" id="ProtNLM"/>
    </source>
</evidence>
<dbReference type="Gene3D" id="1.20.1070.10">
    <property type="entry name" value="Rhodopsin 7-helix transmembrane proteins"/>
    <property type="match status" value="1"/>
</dbReference>
<dbReference type="SUPFAM" id="SSF81321">
    <property type="entry name" value="Family A G protein-coupled receptor-like"/>
    <property type="match status" value="1"/>
</dbReference>
<accession>A0A0A9W6Q1</accession>
<evidence type="ECO:0000313" key="2">
    <source>
        <dbReference type="EMBL" id="JAG03489.1"/>
    </source>
</evidence>
<reference evidence="2" key="2">
    <citation type="submission" date="2014-07" db="EMBL/GenBank/DDBJ databases">
        <authorList>
            <person name="Hull J."/>
        </authorList>
    </citation>
    <scope>NUCLEOTIDE SEQUENCE</scope>
</reference>
<keyword evidence="1" id="KW-0472">Membrane</keyword>